<evidence type="ECO:0000313" key="3">
    <source>
        <dbReference type="Proteomes" id="UP000799444"/>
    </source>
</evidence>
<feature type="region of interest" description="Disordered" evidence="1">
    <location>
        <begin position="66"/>
        <end position="85"/>
    </location>
</feature>
<gene>
    <name evidence="2" type="ORF">EJ04DRAFT_210937</name>
</gene>
<organism evidence="2 3">
    <name type="scientific">Polyplosphaeria fusca</name>
    <dbReference type="NCBI Taxonomy" id="682080"/>
    <lineage>
        <taxon>Eukaryota</taxon>
        <taxon>Fungi</taxon>
        <taxon>Dikarya</taxon>
        <taxon>Ascomycota</taxon>
        <taxon>Pezizomycotina</taxon>
        <taxon>Dothideomycetes</taxon>
        <taxon>Pleosporomycetidae</taxon>
        <taxon>Pleosporales</taxon>
        <taxon>Tetraplosphaeriaceae</taxon>
        <taxon>Polyplosphaeria</taxon>
    </lineage>
</organism>
<keyword evidence="3" id="KW-1185">Reference proteome</keyword>
<feature type="region of interest" description="Disordered" evidence="1">
    <location>
        <begin position="1"/>
        <end position="59"/>
    </location>
</feature>
<evidence type="ECO:0000256" key="1">
    <source>
        <dbReference type="SAM" id="MobiDB-lite"/>
    </source>
</evidence>
<dbReference type="OrthoDB" id="3811417at2759"/>
<proteinExistence type="predicted"/>
<sequence length="152" mass="17518">MPSQRQTRARKRKRNTENPSATSPGSSGAQDTLSSGYFELLPDIPNDQSSTAPTIPTELDSQILPIPTEHQSNHSGSFQPLPDTSSSPYERRFVHTWVDWNSLPYHTIDASSGIKKAWWWQYGVPLQYKWLQNVVRMRVKFVYILSYIYEED</sequence>
<evidence type="ECO:0000313" key="2">
    <source>
        <dbReference type="EMBL" id="KAF2740442.1"/>
    </source>
</evidence>
<comment type="caution">
    <text evidence="2">The sequence shown here is derived from an EMBL/GenBank/DDBJ whole genome shotgun (WGS) entry which is preliminary data.</text>
</comment>
<dbReference type="EMBL" id="ML996100">
    <property type="protein sequence ID" value="KAF2740442.1"/>
    <property type="molecule type" value="Genomic_DNA"/>
</dbReference>
<dbReference type="AlphaFoldDB" id="A0A9P4V5B2"/>
<accession>A0A9P4V5B2</accession>
<reference evidence="2" key="1">
    <citation type="journal article" date="2020" name="Stud. Mycol.">
        <title>101 Dothideomycetes genomes: a test case for predicting lifestyles and emergence of pathogens.</title>
        <authorList>
            <person name="Haridas S."/>
            <person name="Albert R."/>
            <person name="Binder M."/>
            <person name="Bloem J."/>
            <person name="Labutti K."/>
            <person name="Salamov A."/>
            <person name="Andreopoulos B."/>
            <person name="Baker S."/>
            <person name="Barry K."/>
            <person name="Bills G."/>
            <person name="Bluhm B."/>
            <person name="Cannon C."/>
            <person name="Castanera R."/>
            <person name="Culley D."/>
            <person name="Daum C."/>
            <person name="Ezra D."/>
            <person name="Gonzalez J."/>
            <person name="Henrissat B."/>
            <person name="Kuo A."/>
            <person name="Liang C."/>
            <person name="Lipzen A."/>
            <person name="Lutzoni F."/>
            <person name="Magnuson J."/>
            <person name="Mondo S."/>
            <person name="Nolan M."/>
            <person name="Ohm R."/>
            <person name="Pangilinan J."/>
            <person name="Park H.-J."/>
            <person name="Ramirez L."/>
            <person name="Alfaro M."/>
            <person name="Sun H."/>
            <person name="Tritt A."/>
            <person name="Yoshinaga Y."/>
            <person name="Zwiers L.-H."/>
            <person name="Turgeon B."/>
            <person name="Goodwin S."/>
            <person name="Spatafora J."/>
            <person name="Crous P."/>
            <person name="Grigoriev I."/>
        </authorList>
    </citation>
    <scope>NUCLEOTIDE SEQUENCE</scope>
    <source>
        <strain evidence="2">CBS 125425</strain>
    </source>
</reference>
<dbReference type="Proteomes" id="UP000799444">
    <property type="component" value="Unassembled WGS sequence"/>
</dbReference>
<protein>
    <submittedName>
        <fullName evidence="2">Uncharacterized protein</fullName>
    </submittedName>
</protein>
<feature type="compositionally biased region" description="Polar residues" evidence="1">
    <location>
        <begin position="17"/>
        <end position="35"/>
    </location>
</feature>
<name>A0A9P4V5B2_9PLEO</name>
<feature type="compositionally biased region" description="Polar residues" evidence="1">
    <location>
        <begin position="69"/>
        <end position="85"/>
    </location>
</feature>